<feature type="transmembrane region" description="Helical" evidence="8">
    <location>
        <begin position="276"/>
        <end position="300"/>
    </location>
</feature>
<dbReference type="EMBL" id="JBHSAO010000002">
    <property type="protein sequence ID" value="MFC4023276.1"/>
    <property type="molecule type" value="Genomic_DNA"/>
</dbReference>
<feature type="transmembrane region" description="Helical" evidence="8">
    <location>
        <begin position="87"/>
        <end position="110"/>
    </location>
</feature>
<keyword evidence="4" id="KW-0309">Germination</keyword>
<evidence type="ECO:0000256" key="8">
    <source>
        <dbReference type="SAM" id="Phobius"/>
    </source>
</evidence>
<dbReference type="RefSeq" id="WP_379495785.1">
    <property type="nucleotide sequence ID" value="NZ_JBHSAO010000002.1"/>
</dbReference>
<comment type="similarity">
    <text evidence="2">Belongs to the amino acid-polyamine-organocation (APC) superfamily. Spore germination protein (SGP) (TC 2.A.3.9) family.</text>
</comment>
<dbReference type="Pfam" id="PF03845">
    <property type="entry name" value="Spore_permease"/>
    <property type="match status" value="1"/>
</dbReference>
<feature type="transmembrane region" description="Helical" evidence="8">
    <location>
        <begin position="151"/>
        <end position="172"/>
    </location>
</feature>
<keyword evidence="5 8" id="KW-0812">Transmembrane</keyword>
<comment type="subcellular location">
    <subcellularLocation>
        <location evidence="1">Membrane</location>
        <topology evidence="1">Multi-pass membrane protein</topology>
    </subcellularLocation>
</comment>
<feature type="transmembrane region" description="Helical" evidence="8">
    <location>
        <begin position="45"/>
        <end position="67"/>
    </location>
</feature>
<keyword evidence="10" id="KW-1185">Reference proteome</keyword>
<comment type="caution">
    <text evidence="9">The sequence shown here is derived from an EMBL/GenBank/DDBJ whole genome shotgun (WGS) entry which is preliminary data.</text>
</comment>
<feature type="transmembrane region" description="Helical" evidence="8">
    <location>
        <begin position="192"/>
        <end position="211"/>
    </location>
</feature>
<evidence type="ECO:0000256" key="4">
    <source>
        <dbReference type="ARBA" id="ARBA00022544"/>
    </source>
</evidence>
<dbReference type="InterPro" id="IPR004761">
    <property type="entry name" value="Spore_GerAB"/>
</dbReference>
<evidence type="ECO:0000313" key="10">
    <source>
        <dbReference type="Proteomes" id="UP001595772"/>
    </source>
</evidence>
<evidence type="ECO:0000256" key="6">
    <source>
        <dbReference type="ARBA" id="ARBA00022989"/>
    </source>
</evidence>
<gene>
    <name evidence="9" type="ORF">ACFOUV_05505</name>
</gene>
<keyword evidence="7 8" id="KW-0472">Membrane</keyword>
<feature type="transmembrane region" description="Helical" evidence="8">
    <location>
        <begin position="312"/>
        <end position="330"/>
    </location>
</feature>
<dbReference type="PANTHER" id="PTHR34975:SF2">
    <property type="entry name" value="SPORE GERMINATION PROTEIN A2"/>
    <property type="match status" value="1"/>
</dbReference>
<proteinExistence type="inferred from homology"/>
<evidence type="ECO:0000256" key="2">
    <source>
        <dbReference type="ARBA" id="ARBA00007998"/>
    </source>
</evidence>
<keyword evidence="3" id="KW-0813">Transport</keyword>
<evidence type="ECO:0000256" key="5">
    <source>
        <dbReference type="ARBA" id="ARBA00022692"/>
    </source>
</evidence>
<feature type="transmembrane region" description="Helical" evidence="8">
    <location>
        <begin position="223"/>
        <end position="245"/>
    </location>
</feature>
<reference evidence="10" key="1">
    <citation type="journal article" date="2019" name="Int. J. Syst. Evol. Microbiol.">
        <title>The Global Catalogue of Microorganisms (GCM) 10K type strain sequencing project: providing services to taxonomists for standard genome sequencing and annotation.</title>
        <authorList>
            <consortium name="The Broad Institute Genomics Platform"/>
            <consortium name="The Broad Institute Genome Sequencing Center for Infectious Disease"/>
            <person name="Wu L."/>
            <person name="Ma J."/>
        </authorList>
    </citation>
    <scope>NUCLEOTIDE SEQUENCE [LARGE SCALE GENOMIC DNA]</scope>
    <source>
        <strain evidence="10">IBRC-M 10703</strain>
    </source>
</reference>
<accession>A0ABV8GWG8</accession>
<dbReference type="Proteomes" id="UP001595772">
    <property type="component" value="Unassembled WGS sequence"/>
</dbReference>
<evidence type="ECO:0000256" key="3">
    <source>
        <dbReference type="ARBA" id="ARBA00022448"/>
    </source>
</evidence>
<dbReference type="Gene3D" id="1.20.1740.10">
    <property type="entry name" value="Amino acid/polyamine transporter I"/>
    <property type="match status" value="1"/>
</dbReference>
<organism evidence="9 10">
    <name type="scientific">Oceanobacillus longus</name>
    <dbReference type="NCBI Taxonomy" id="930120"/>
    <lineage>
        <taxon>Bacteria</taxon>
        <taxon>Bacillati</taxon>
        <taxon>Bacillota</taxon>
        <taxon>Bacilli</taxon>
        <taxon>Bacillales</taxon>
        <taxon>Bacillaceae</taxon>
        <taxon>Oceanobacillus</taxon>
    </lineage>
</organism>
<feature type="transmembrane region" description="Helical" evidence="8">
    <location>
        <begin position="342"/>
        <end position="361"/>
    </location>
</feature>
<evidence type="ECO:0000256" key="7">
    <source>
        <dbReference type="ARBA" id="ARBA00023136"/>
    </source>
</evidence>
<sequence length="369" mass="41082">MNNFKYGDEKIRTRDIMIAVPSMTIAIGILVFPRRLAELTISSDGWVSILLAGIIAVIFVWAIVKLAANFPGQSFLSYASSLVTKPVAVILTFLFVIQGIFVAAFEVRAITNIAHQYLFERTPNELIALSFLLVIVYAVSGSRAGIFRLNALFLPIIFFTTAILVFFSIGYMEVKNVLPVFKTDIQGYMQGSMLSIFSYTGIGIMFFYISLVREPEKAPSMAALGMSWAVILYIIVYLTCIAVFGEITTANIRFPFIELSKSIEIPGGFFERLESVFFVIWIMAIFTTTTMAFDVAVLALNSIFPNINKLKIIFVLSPIIYLIGGLPQNFIEIGKFGDFIGYFGWGLSGMVMILLWVMYIVKGAKQSGK</sequence>
<feature type="transmembrane region" description="Helical" evidence="8">
    <location>
        <begin position="122"/>
        <end position="139"/>
    </location>
</feature>
<dbReference type="NCBIfam" id="TIGR00912">
    <property type="entry name" value="2A0309"/>
    <property type="match status" value="1"/>
</dbReference>
<keyword evidence="6 8" id="KW-1133">Transmembrane helix</keyword>
<dbReference type="PANTHER" id="PTHR34975">
    <property type="entry name" value="SPORE GERMINATION PROTEIN A2"/>
    <property type="match status" value="1"/>
</dbReference>
<feature type="transmembrane region" description="Helical" evidence="8">
    <location>
        <begin position="16"/>
        <end position="33"/>
    </location>
</feature>
<evidence type="ECO:0000313" key="9">
    <source>
        <dbReference type="EMBL" id="MFC4023276.1"/>
    </source>
</evidence>
<name>A0ABV8GWG8_9BACI</name>
<evidence type="ECO:0000256" key="1">
    <source>
        <dbReference type="ARBA" id="ARBA00004141"/>
    </source>
</evidence>
<protein>
    <submittedName>
        <fullName evidence="9">Endospore germination permease</fullName>
    </submittedName>
</protein>